<dbReference type="AlphaFoldDB" id="A0A914GRT6"/>
<name>A0A914GRT6_GLORO</name>
<sequence>MHSNRSGRVGRAKYSERISNLRSKSSSFADDSNANLASLGSGRRVSSSQHEQKAVKRRFVPTPSSESSYNAHLKGKIHHRKLVAQQQDVKPNNLKAAVRCDLCSVACCSSRDFEAHVNGQKHQKTLKLMMNVNETISNMEYAATSENTAASLIGTELPPDELDCLVREKVVQIEKNVDDLREVEQLVLRVEETLYAVSEFLDQAVGIVGDAPPPQQKRFLRGIMRVQLMAKQLLLKSDKRVDLVLLCSVVPTTKLLFQIIELLRQIINKNNEQSIYVAEKIAESAIFVSQIGVSVDVYVTLTCSAMRQWSPGNLNYYPYEEPPNALPFGPCLMALTEMRRTKFYQVKCAPHASMRSLVKIMRDIRRRVPAWQVLTDWMIELSVEKVLSAGNNTELGPGAALRALFDAVSSSFILGKGTSLADPCEKLPFDVFAGVSDMARMNIYHSARYAIRQFKINKMDKLLALDGSPGIPSERPPKRKKVAELMAVTTTARNANSTLKNGGSSADAASATSDGRHNNLNKGRWRDEQLSNVIDKKDIKL</sequence>
<dbReference type="GO" id="GO:0003727">
    <property type="term" value="F:single-stranded RNA binding"/>
    <property type="evidence" value="ECO:0007669"/>
    <property type="project" value="TreeGrafter"/>
</dbReference>
<reference evidence="4" key="1">
    <citation type="submission" date="2022-11" db="UniProtKB">
        <authorList>
            <consortium name="WormBaseParasite"/>
        </authorList>
    </citation>
    <scope>IDENTIFICATION</scope>
</reference>
<dbReference type="PROSITE" id="PS51703">
    <property type="entry name" value="DZF"/>
    <property type="match status" value="1"/>
</dbReference>
<feature type="domain" description="DZF" evidence="2">
    <location>
        <begin position="139"/>
        <end position="508"/>
    </location>
</feature>
<dbReference type="InterPro" id="IPR036236">
    <property type="entry name" value="Znf_C2H2_sf"/>
</dbReference>
<dbReference type="InterPro" id="IPR043519">
    <property type="entry name" value="NT_sf"/>
</dbReference>
<dbReference type="InterPro" id="IPR003604">
    <property type="entry name" value="Matrin/U1-like-C_Znf_C2H2"/>
</dbReference>
<feature type="compositionally biased region" description="Low complexity" evidence="1">
    <location>
        <begin position="502"/>
        <end position="513"/>
    </location>
</feature>
<evidence type="ECO:0000313" key="4">
    <source>
        <dbReference type="WBParaSite" id="Gr19_v10_g10709.t2"/>
    </source>
</evidence>
<proteinExistence type="predicted"/>
<dbReference type="InterPro" id="IPR049402">
    <property type="entry name" value="DZF_dom_C"/>
</dbReference>
<dbReference type="GO" id="GO:0008270">
    <property type="term" value="F:zinc ion binding"/>
    <property type="evidence" value="ECO:0007669"/>
    <property type="project" value="InterPro"/>
</dbReference>
<feature type="region of interest" description="Disordered" evidence="1">
    <location>
        <begin position="1"/>
        <end position="70"/>
    </location>
</feature>
<dbReference type="Gene3D" id="3.30.460.10">
    <property type="entry name" value="Beta Polymerase, domain 2"/>
    <property type="match status" value="1"/>
</dbReference>
<feature type="compositionally biased region" description="Polar residues" evidence="1">
    <location>
        <begin position="17"/>
        <end position="49"/>
    </location>
</feature>
<dbReference type="InterPro" id="IPR006561">
    <property type="entry name" value="DZF_dom"/>
</dbReference>
<organism evidence="3 4">
    <name type="scientific">Globodera rostochiensis</name>
    <name type="common">Golden nematode worm</name>
    <name type="synonym">Heterodera rostochiensis</name>
    <dbReference type="NCBI Taxonomy" id="31243"/>
    <lineage>
        <taxon>Eukaryota</taxon>
        <taxon>Metazoa</taxon>
        <taxon>Ecdysozoa</taxon>
        <taxon>Nematoda</taxon>
        <taxon>Chromadorea</taxon>
        <taxon>Rhabditida</taxon>
        <taxon>Tylenchina</taxon>
        <taxon>Tylenchomorpha</taxon>
        <taxon>Tylenchoidea</taxon>
        <taxon>Heteroderidae</taxon>
        <taxon>Heteroderinae</taxon>
        <taxon>Globodera</taxon>
    </lineage>
</organism>
<dbReference type="PANTHER" id="PTHR45762">
    <property type="entry name" value="ZINC FINGER RNA-BINDING PROTEIN"/>
    <property type="match status" value="1"/>
</dbReference>
<dbReference type="Proteomes" id="UP000887572">
    <property type="component" value="Unplaced"/>
</dbReference>
<protein>
    <submittedName>
        <fullName evidence="4">DZF domain-containing protein</fullName>
    </submittedName>
</protein>
<evidence type="ECO:0000256" key="1">
    <source>
        <dbReference type="SAM" id="MobiDB-lite"/>
    </source>
</evidence>
<dbReference type="Pfam" id="PF20965">
    <property type="entry name" value="DZF_C"/>
    <property type="match status" value="1"/>
</dbReference>
<feature type="region of interest" description="Disordered" evidence="1">
    <location>
        <begin position="494"/>
        <end position="527"/>
    </location>
</feature>
<dbReference type="PANTHER" id="PTHR45762:SF3">
    <property type="entry name" value="ZINC-FINGER PROTEIN AT 72D, ISOFORM B"/>
    <property type="match status" value="1"/>
</dbReference>
<dbReference type="WBParaSite" id="Gr19_v10_g10709.t2">
    <property type="protein sequence ID" value="Gr19_v10_g10709.t2"/>
    <property type="gene ID" value="Gr19_v10_g10709"/>
</dbReference>
<dbReference type="GO" id="GO:0071011">
    <property type="term" value="C:precatalytic spliceosome"/>
    <property type="evidence" value="ECO:0007669"/>
    <property type="project" value="TreeGrafter"/>
</dbReference>
<dbReference type="Gene3D" id="1.10.1410.40">
    <property type="match status" value="1"/>
</dbReference>
<accession>A0A914GRT6</accession>
<dbReference type="GO" id="GO:0003725">
    <property type="term" value="F:double-stranded RNA binding"/>
    <property type="evidence" value="ECO:0007669"/>
    <property type="project" value="TreeGrafter"/>
</dbReference>
<keyword evidence="3" id="KW-1185">Reference proteome</keyword>
<dbReference type="Pfam" id="PF07528">
    <property type="entry name" value="DZF_N"/>
    <property type="match status" value="1"/>
</dbReference>
<evidence type="ECO:0000313" key="3">
    <source>
        <dbReference type="Proteomes" id="UP000887572"/>
    </source>
</evidence>
<dbReference type="Gene3D" id="3.30.160.60">
    <property type="entry name" value="Classic Zinc Finger"/>
    <property type="match status" value="1"/>
</dbReference>
<dbReference type="SMART" id="SM00572">
    <property type="entry name" value="DZF"/>
    <property type="match status" value="1"/>
</dbReference>
<evidence type="ECO:0000259" key="2">
    <source>
        <dbReference type="PROSITE" id="PS51703"/>
    </source>
</evidence>
<dbReference type="SMART" id="SM00451">
    <property type="entry name" value="ZnF_U1"/>
    <property type="match status" value="1"/>
</dbReference>
<dbReference type="SUPFAM" id="SSF57667">
    <property type="entry name" value="beta-beta-alpha zinc fingers"/>
    <property type="match status" value="1"/>
</dbReference>
<dbReference type="InterPro" id="IPR049401">
    <property type="entry name" value="DZF_dom_N"/>
</dbReference>